<reference evidence="4" key="1">
    <citation type="submission" date="2021-02" db="EMBL/GenBank/DDBJ databases">
        <authorList>
            <person name="Nowell W R."/>
        </authorList>
    </citation>
    <scope>NUCLEOTIDE SEQUENCE</scope>
</reference>
<dbReference type="InterPro" id="IPR023362">
    <property type="entry name" value="PH-BEACH_dom"/>
</dbReference>
<dbReference type="InterPro" id="IPR036372">
    <property type="entry name" value="BEACH_dom_sf"/>
</dbReference>
<comment type="caution">
    <text evidence="4">The sequence shown here is derived from an EMBL/GenBank/DDBJ whole genome shotgun (WGS) entry which is preliminary data.</text>
</comment>
<dbReference type="Pfam" id="PF14844">
    <property type="entry name" value="PH_BEACH"/>
    <property type="match status" value="1"/>
</dbReference>
<name>A0A820W4Z0_9BILA</name>
<protein>
    <submittedName>
        <fullName evidence="4">Uncharacterized protein</fullName>
    </submittedName>
</protein>
<dbReference type="Gene3D" id="2.30.29.30">
    <property type="entry name" value="Pleckstrin-homology domain (PH domain)/Phosphotyrosine-binding domain (PTB)"/>
    <property type="match status" value="1"/>
</dbReference>
<evidence type="ECO:0000259" key="3">
    <source>
        <dbReference type="PROSITE" id="PS51783"/>
    </source>
</evidence>
<dbReference type="InterPro" id="IPR011993">
    <property type="entry name" value="PH-like_dom_sf"/>
</dbReference>
<dbReference type="EMBL" id="CAJOBR010000460">
    <property type="protein sequence ID" value="CAF4511646.1"/>
    <property type="molecule type" value="Genomic_DNA"/>
</dbReference>
<feature type="domain" description="BEACH" evidence="2">
    <location>
        <begin position="686"/>
        <end position="730"/>
    </location>
</feature>
<evidence type="ECO:0000313" key="4">
    <source>
        <dbReference type="EMBL" id="CAF4511646.1"/>
    </source>
</evidence>
<feature type="compositionally biased region" description="Low complexity" evidence="1">
    <location>
        <begin position="263"/>
        <end position="279"/>
    </location>
</feature>
<dbReference type="PROSITE" id="PS50197">
    <property type="entry name" value="BEACH"/>
    <property type="match status" value="1"/>
</dbReference>
<dbReference type="InterPro" id="IPR050865">
    <property type="entry name" value="BEACH_Domain"/>
</dbReference>
<dbReference type="PROSITE" id="PS51783">
    <property type="entry name" value="PH_BEACH"/>
    <property type="match status" value="1"/>
</dbReference>
<feature type="region of interest" description="Disordered" evidence="1">
    <location>
        <begin position="227"/>
        <end position="283"/>
    </location>
</feature>
<evidence type="ECO:0000313" key="5">
    <source>
        <dbReference type="Proteomes" id="UP000663848"/>
    </source>
</evidence>
<dbReference type="CDD" id="cd01201">
    <property type="entry name" value="PH_BEACH"/>
    <property type="match status" value="1"/>
</dbReference>
<dbReference type="PANTHER" id="PTHR13743:SF86">
    <property type="entry name" value="LYSOSOMAL-TRAFFICKING REGULATOR"/>
    <property type="match status" value="1"/>
</dbReference>
<accession>A0A820W4Z0</accession>
<dbReference type="Proteomes" id="UP000663848">
    <property type="component" value="Unassembled WGS sequence"/>
</dbReference>
<sequence>VVDVSSYQSTIERSNLDETNLNLKTVEQSDRFRKFLQLSLDYIYLFHDECSLFETFTLRLLDICLIGIAYLIEKRSNNLNSRHQMSLIMFRCGDIIKNICLKLITIALDPDKQRFIFRTQILKNIIDQPNSKGIVEYLLMQDTQCSLYHQILIYLQILSNTTPAELEFEQSNYQDQKSFDSGHVTFAPIADRSQILTNAEESSHTVNISTKQSKLLVKRSPKVTITIEKSSSTDDERDVGKRSNSPTTNDEQERMFKKNFDRSSSPSLSLSSIGSELASTQQSSISNYQNTINTFRDLMRTINIQSLTVNDSNATQRRALNDYLLSSSSRLTSSQMSHNISQKRVKRYSLDLSSSTTGNDIRSANIPIKSHSPDKFQRRSSNTTSSSPISISCSLIVDEKRVDYRNALNQAIDTVRQRSMSAQNNSLKTFTNVTISIITARAMEITQDVINLQGMERKTYLEHLRFTQSLELRTKHLWHQLISQLTHEYGVWFEPLSYPKFWELDPTENPQRERRRLQRSYCLMEKRFFQPEVPDEVLVNPPLSYLFDTRHYQSVSIQTVLYHNEKVEYQCRCINVTPNNEIRGELLVGTTRIYFVADEQLSTLKKTKSINTAMSTIGYNYHSLNDDSNSFSFAIDDICEMYKRRYMLQDLALELFFTNGITLMVAHDSNNDRENLYRLLTKRNLIQFKYGGTVNEIQALWKQGQMTNFDYLMQLNKLAGRTFLGKYMGI</sequence>
<evidence type="ECO:0000256" key="1">
    <source>
        <dbReference type="SAM" id="MobiDB-lite"/>
    </source>
</evidence>
<dbReference type="InterPro" id="IPR000409">
    <property type="entry name" value="BEACH_dom"/>
</dbReference>
<proteinExistence type="predicted"/>
<feature type="non-terminal residue" evidence="4">
    <location>
        <position position="1"/>
    </location>
</feature>
<dbReference type="Gene3D" id="1.10.1540.10">
    <property type="entry name" value="BEACH domain"/>
    <property type="match status" value="1"/>
</dbReference>
<dbReference type="PANTHER" id="PTHR13743">
    <property type="entry name" value="BEIGE/BEACH-RELATED"/>
    <property type="match status" value="1"/>
</dbReference>
<dbReference type="SUPFAM" id="SSF50729">
    <property type="entry name" value="PH domain-like"/>
    <property type="match status" value="1"/>
</dbReference>
<dbReference type="AlphaFoldDB" id="A0A820W4Z0"/>
<dbReference type="SUPFAM" id="SSF81837">
    <property type="entry name" value="BEACH domain"/>
    <property type="match status" value="1"/>
</dbReference>
<feature type="compositionally biased region" description="Basic and acidic residues" evidence="1">
    <location>
        <begin position="251"/>
        <end position="261"/>
    </location>
</feature>
<gene>
    <name evidence="4" type="ORF">QYT958_LOCUS5511</name>
</gene>
<feature type="region of interest" description="Disordered" evidence="1">
    <location>
        <begin position="361"/>
        <end position="387"/>
    </location>
</feature>
<feature type="domain" description="BEACH-type PH" evidence="3">
    <location>
        <begin position="562"/>
        <end position="681"/>
    </location>
</feature>
<evidence type="ECO:0000259" key="2">
    <source>
        <dbReference type="PROSITE" id="PS50197"/>
    </source>
</evidence>
<feature type="compositionally biased region" description="Basic and acidic residues" evidence="1">
    <location>
        <begin position="231"/>
        <end position="241"/>
    </location>
</feature>
<organism evidence="4 5">
    <name type="scientific">Rotaria socialis</name>
    <dbReference type="NCBI Taxonomy" id="392032"/>
    <lineage>
        <taxon>Eukaryota</taxon>
        <taxon>Metazoa</taxon>
        <taxon>Spiralia</taxon>
        <taxon>Gnathifera</taxon>
        <taxon>Rotifera</taxon>
        <taxon>Eurotatoria</taxon>
        <taxon>Bdelloidea</taxon>
        <taxon>Philodinida</taxon>
        <taxon>Philodinidae</taxon>
        <taxon>Rotaria</taxon>
    </lineage>
</organism>